<evidence type="ECO:0000256" key="2">
    <source>
        <dbReference type="ARBA" id="ARBA00009323"/>
    </source>
</evidence>
<evidence type="ECO:0000256" key="5">
    <source>
        <dbReference type="ARBA" id="ARBA00023210"/>
    </source>
</evidence>
<dbReference type="InterPro" id="IPR006776">
    <property type="entry name" value="SsgB"/>
</dbReference>
<organism evidence="7 8">
    <name type="scientific">Streptomyces rubradiris</name>
    <name type="common">Streptomyces achromogenes subsp. rubradiris</name>
    <dbReference type="NCBI Taxonomy" id="285531"/>
    <lineage>
        <taxon>Bacteria</taxon>
        <taxon>Bacillati</taxon>
        <taxon>Actinomycetota</taxon>
        <taxon>Actinomycetes</taxon>
        <taxon>Kitasatosporales</taxon>
        <taxon>Streptomycetaceae</taxon>
        <taxon>Streptomyces</taxon>
    </lineage>
</organism>
<evidence type="ECO:0000256" key="4">
    <source>
        <dbReference type="ARBA" id="ARBA00022969"/>
    </source>
</evidence>
<dbReference type="EMBL" id="BNEA01000001">
    <property type="protein sequence ID" value="GHI50499.1"/>
    <property type="molecule type" value="Genomic_DNA"/>
</dbReference>
<dbReference type="GO" id="GO:0051301">
    <property type="term" value="P:cell division"/>
    <property type="evidence" value="ECO:0007669"/>
    <property type="project" value="UniProtKB-KW"/>
</dbReference>
<keyword evidence="3 7" id="KW-0132">Cell division</keyword>
<comment type="subcellular location">
    <subcellularLocation>
        <location evidence="1">Cell septum</location>
    </subcellularLocation>
</comment>
<dbReference type="Pfam" id="PF04686">
    <property type="entry name" value="SsgA"/>
    <property type="match status" value="1"/>
</dbReference>
<keyword evidence="8" id="KW-1185">Reference proteome</keyword>
<accession>A0ABQ3R3S3</accession>
<evidence type="ECO:0000313" key="7">
    <source>
        <dbReference type="EMBL" id="GHI50499.1"/>
    </source>
</evidence>
<sequence length="139" mass="14754">MSMETTVAQLAHARLVAAGDREVPVPATLRYTADDPLAVYLDFPAEAALHGEEVTWTFARSLLDEGLGAPAGQGDVRIWPCGRTGTVLELHSPHGMALLLFPAPALRAFLRRTYEVVAGGEEDVTGVVERGLSALFGGV</sequence>
<dbReference type="Gene3D" id="2.30.31.20">
    <property type="entry name" value="Sporulation-specific cell division protein SsgB"/>
    <property type="match status" value="1"/>
</dbReference>
<dbReference type="InterPro" id="IPR038658">
    <property type="entry name" value="SsgB_sf"/>
</dbReference>
<dbReference type="Proteomes" id="UP000646738">
    <property type="component" value="Unassembled WGS sequence"/>
</dbReference>
<evidence type="ECO:0000256" key="1">
    <source>
        <dbReference type="ARBA" id="ARBA00004431"/>
    </source>
</evidence>
<evidence type="ECO:0000256" key="3">
    <source>
        <dbReference type="ARBA" id="ARBA00022618"/>
    </source>
</evidence>
<gene>
    <name evidence="7" type="primary">ssgB_1</name>
    <name evidence="7" type="ORF">Srubr_03450</name>
</gene>
<proteinExistence type="inferred from homology"/>
<keyword evidence="5" id="KW-0717">Septation</keyword>
<protein>
    <submittedName>
        <fullName evidence="7">Sporulation-specific cell division protein SsgB</fullName>
    </submittedName>
</protein>
<keyword evidence="4" id="KW-0749">Sporulation</keyword>
<comment type="similarity">
    <text evidence="2">Belongs to the SsgA family.</text>
</comment>
<name>A0ABQ3R3S3_STRRR</name>
<comment type="caution">
    <text evidence="7">The sequence shown here is derived from an EMBL/GenBank/DDBJ whole genome shotgun (WGS) entry which is preliminary data.</text>
</comment>
<evidence type="ECO:0000256" key="6">
    <source>
        <dbReference type="ARBA" id="ARBA00023306"/>
    </source>
</evidence>
<evidence type="ECO:0000313" key="8">
    <source>
        <dbReference type="Proteomes" id="UP000646738"/>
    </source>
</evidence>
<reference evidence="8" key="1">
    <citation type="submission" date="2023-07" db="EMBL/GenBank/DDBJ databases">
        <title>Whole genome shotgun sequence of Streptomyces achromogenes subsp. rubradiris NBRC 14000.</title>
        <authorList>
            <person name="Komaki H."/>
            <person name="Tamura T."/>
        </authorList>
    </citation>
    <scope>NUCLEOTIDE SEQUENCE [LARGE SCALE GENOMIC DNA]</scope>
    <source>
        <strain evidence="8">NBRC 14000</strain>
    </source>
</reference>
<keyword evidence="6" id="KW-0131">Cell cycle</keyword>